<feature type="compositionally biased region" description="Low complexity" evidence="8">
    <location>
        <begin position="74"/>
        <end position="97"/>
    </location>
</feature>
<name>A0A060RIM0_9STRE</name>
<dbReference type="PANTHER" id="PTHR45453:SF1">
    <property type="entry name" value="PHOSPHATE REGULON SENSOR PROTEIN PHOR"/>
    <property type="match status" value="1"/>
</dbReference>
<comment type="caution">
    <text evidence="11">The sequence shown here is derived from an EMBL/GenBank/DDBJ whole genome shotgun (WGS) entry which is preliminary data.</text>
</comment>
<sequence length="446" mass="50271">MLNKLQKKLSSGTFSHFFHFFAVFTGIFVIMTVIILQIMRYGLYSSVDTSLKNAADNANDYVVRTMERSDSLQSDDSSTGGFTGGTSSSGKLKPSTSGVGLSNVSVLLYDEDGKILNTLDAFVQFGTLSTTFDEDSVGEIKEQKITTIFGQTEKYHALTVKISSSEYPSIKYATFLVSVRQLDEANERYVTITITVMVIFWIISVFASVYLANWTRKPIMESYEKQKSFVENASHELRTPLAVLQNRLESLFRRPDATILDNSESIAASLDEVRNMRILTTNLLNLARRDDGLKVELEDIQPITFNEIFENYDMIAEENDKTFIGHNLVERPIKSDRTLLKQLMTILFDNAIKYTDDDGVIEFTVKTTDKQTILTVADNGPGISDADKVKIFDRFYRVDKARTRQKGGFGLGLSLAKQIVDVLKGDIQVKDNQPKGTIFEVRFNRH</sequence>
<evidence type="ECO:0000256" key="5">
    <source>
        <dbReference type="ARBA" id="ARBA00022679"/>
    </source>
</evidence>
<dbReference type="InterPro" id="IPR036890">
    <property type="entry name" value="HATPase_C_sf"/>
</dbReference>
<protein>
    <recommendedName>
        <fullName evidence="3">histidine kinase</fullName>
        <ecNumber evidence="3">2.7.13.3</ecNumber>
    </recommendedName>
</protein>
<dbReference type="PANTHER" id="PTHR45453">
    <property type="entry name" value="PHOSPHATE REGULON SENSOR PROTEIN PHOR"/>
    <property type="match status" value="1"/>
</dbReference>
<dbReference type="Pfam" id="PF02518">
    <property type="entry name" value="HATPase_c"/>
    <property type="match status" value="1"/>
</dbReference>
<evidence type="ECO:0000256" key="7">
    <source>
        <dbReference type="ARBA" id="ARBA00023012"/>
    </source>
</evidence>
<dbReference type="CDD" id="cd00075">
    <property type="entry name" value="HATPase"/>
    <property type="match status" value="1"/>
</dbReference>
<dbReference type="GO" id="GO:0005886">
    <property type="term" value="C:plasma membrane"/>
    <property type="evidence" value="ECO:0007669"/>
    <property type="project" value="TreeGrafter"/>
</dbReference>
<dbReference type="EMBL" id="CCBC010000205">
    <property type="protein sequence ID" value="CDO18801.1"/>
    <property type="molecule type" value="Genomic_DNA"/>
</dbReference>
<evidence type="ECO:0000259" key="10">
    <source>
        <dbReference type="PROSITE" id="PS50109"/>
    </source>
</evidence>
<dbReference type="Gene3D" id="3.30.565.10">
    <property type="entry name" value="Histidine kinase-like ATPase, C-terminal domain"/>
    <property type="match status" value="1"/>
</dbReference>
<keyword evidence="9" id="KW-0812">Transmembrane</keyword>
<dbReference type="Pfam" id="PF00512">
    <property type="entry name" value="HisKA"/>
    <property type="match status" value="1"/>
</dbReference>
<dbReference type="Proteomes" id="UP000027584">
    <property type="component" value="Unassembled WGS sequence"/>
</dbReference>
<dbReference type="PROSITE" id="PS50109">
    <property type="entry name" value="HIS_KIN"/>
    <property type="match status" value="1"/>
</dbReference>
<reference evidence="11 12" key="2">
    <citation type="submission" date="2014-05" db="EMBL/GenBank/DDBJ databases">
        <title>Genome sequence of Streptococcus gallolyticus.</title>
        <authorList>
            <person name="Del Campo R."/>
        </authorList>
    </citation>
    <scope>NUCLEOTIDE SEQUENCE [LARGE SCALE GENOMIC DNA]</scope>
    <source>
        <strain evidence="11 12">LMG17956</strain>
    </source>
</reference>
<keyword evidence="9" id="KW-0472">Membrane</keyword>
<dbReference type="SMART" id="SM00388">
    <property type="entry name" value="HisKA"/>
    <property type="match status" value="1"/>
</dbReference>
<proteinExistence type="predicted"/>
<evidence type="ECO:0000313" key="12">
    <source>
        <dbReference type="Proteomes" id="UP000027584"/>
    </source>
</evidence>
<dbReference type="PRINTS" id="PR00344">
    <property type="entry name" value="BCTRLSENSOR"/>
</dbReference>
<dbReference type="InterPro" id="IPR050351">
    <property type="entry name" value="BphY/WalK/GraS-like"/>
</dbReference>
<feature type="region of interest" description="Disordered" evidence="8">
    <location>
        <begin position="69"/>
        <end position="97"/>
    </location>
</feature>
<dbReference type="EC" id="2.7.13.3" evidence="3"/>
<comment type="catalytic activity">
    <reaction evidence="1">
        <text>ATP + protein L-histidine = ADP + protein N-phospho-L-histidine.</text>
        <dbReference type="EC" id="2.7.13.3"/>
    </reaction>
</comment>
<evidence type="ECO:0000256" key="6">
    <source>
        <dbReference type="ARBA" id="ARBA00022777"/>
    </source>
</evidence>
<feature type="transmembrane region" description="Helical" evidence="9">
    <location>
        <begin position="17"/>
        <end position="36"/>
    </location>
</feature>
<evidence type="ECO:0000313" key="11">
    <source>
        <dbReference type="EMBL" id="CDO18801.1"/>
    </source>
</evidence>
<evidence type="ECO:0000256" key="8">
    <source>
        <dbReference type="SAM" id="MobiDB-lite"/>
    </source>
</evidence>
<dbReference type="AlphaFoldDB" id="A0A060RIM0"/>
<dbReference type="CDD" id="cd00082">
    <property type="entry name" value="HisKA"/>
    <property type="match status" value="1"/>
</dbReference>
<dbReference type="InterPro" id="IPR005467">
    <property type="entry name" value="His_kinase_dom"/>
</dbReference>
<dbReference type="SUPFAM" id="SSF47384">
    <property type="entry name" value="Homodimeric domain of signal transducing histidine kinase"/>
    <property type="match status" value="1"/>
</dbReference>
<feature type="transmembrane region" description="Helical" evidence="9">
    <location>
        <begin position="189"/>
        <end position="212"/>
    </location>
</feature>
<evidence type="ECO:0000256" key="1">
    <source>
        <dbReference type="ARBA" id="ARBA00000085"/>
    </source>
</evidence>
<keyword evidence="6 11" id="KW-0418">Kinase</keyword>
<dbReference type="SUPFAM" id="SSF55874">
    <property type="entry name" value="ATPase domain of HSP90 chaperone/DNA topoisomerase II/histidine kinase"/>
    <property type="match status" value="1"/>
</dbReference>
<evidence type="ECO:0000256" key="2">
    <source>
        <dbReference type="ARBA" id="ARBA00004370"/>
    </source>
</evidence>
<dbReference type="GO" id="GO:0000155">
    <property type="term" value="F:phosphorelay sensor kinase activity"/>
    <property type="evidence" value="ECO:0007669"/>
    <property type="project" value="InterPro"/>
</dbReference>
<dbReference type="GO" id="GO:0016036">
    <property type="term" value="P:cellular response to phosphate starvation"/>
    <property type="evidence" value="ECO:0007669"/>
    <property type="project" value="TreeGrafter"/>
</dbReference>
<keyword evidence="7" id="KW-0902">Two-component regulatory system</keyword>
<accession>A0A060RIM0</accession>
<dbReference type="GO" id="GO:0004721">
    <property type="term" value="F:phosphoprotein phosphatase activity"/>
    <property type="evidence" value="ECO:0007669"/>
    <property type="project" value="TreeGrafter"/>
</dbReference>
<reference evidence="11 12" key="1">
    <citation type="submission" date="2014-02" db="EMBL/GenBank/DDBJ databases">
        <authorList>
            <person name="Manrique M."/>
        </authorList>
    </citation>
    <scope>NUCLEOTIDE SEQUENCE [LARGE SCALE GENOMIC DNA]</scope>
    <source>
        <strain evidence="11 12">LMG17956</strain>
    </source>
</reference>
<dbReference type="InterPro" id="IPR003661">
    <property type="entry name" value="HisK_dim/P_dom"/>
</dbReference>
<evidence type="ECO:0000256" key="9">
    <source>
        <dbReference type="SAM" id="Phobius"/>
    </source>
</evidence>
<dbReference type="Gene3D" id="1.10.287.130">
    <property type="match status" value="1"/>
</dbReference>
<dbReference type="FunFam" id="3.30.565.10:FF:000006">
    <property type="entry name" value="Sensor histidine kinase WalK"/>
    <property type="match status" value="1"/>
</dbReference>
<dbReference type="SMART" id="SM00387">
    <property type="entry name" value="HATPase_c"/>
    <property type="match status" value="1"/>
</dbReference>
<keyword evidence="4" id="KW-0597">Phosphoprotein</keyword>
<keyword evidence="9" id="KW-1133">Transmembrane helix</keyword>
<keyword evidence="5" id="KW-0808">Transferase</keyword>
<feature type="domain" description="Histidine kinase" evidence="10">
    <location>
        <begin position="232"/>
        <end position="446"/>
    </location>
</feature>
<gene>
    <name evidence="11" type="ORF">BN963_SGAL_02008</name>
</gene>
<dbReference type="InterPro" id="IPR036097">
    <property type="entry name" value="HisK_dim/P_sf"/>
</dbReference>
<dbReference type="InterPro" id="IPR004358">
    <property type="entry name" value="Sig_transdc_His_kin-like_C"/>
</dbReference>
<comment type="subcellular location">
    <subcellularLocation>
        <location evidence="2">Membrane</location>
    </subcellularLocation>
</comment>
<evidence type="ECO:0000256" key="4">
    <source>
        <dbReference type="ARBA" id="ARBA00022553"/>
    </source>
</evidence>
<dbReference type="InterPro" id="IPR003594">
    <property type="entry name" value="HATPase_dom"/>
</dbReference>
<organism evidence="11 12">
    <name type="scientific">Streptococcus gallolyticus</name>
    <dbReference type="NCBI Taxonomy" id="315405"/>
    <lineage>
        <taxon>Bacteria</taxon>
        <taxon>Bacillati</taxon>
        <taxon>Bacillota</taxon>
        <taxon>Bacilli</taxon>
        <taxon>Lactobacillales</taxon>
        <taxon>Streptococcaceae</taxon>
        <taxon>Streptococcus</taxon>
    </lineage>
</organism>
<evidence type="ECO:0000256" key="3">
    <source>
        <dbReference type="ARBA" id="ARBA00012438"/>
    </source>
</evidence>